<protein>
    <submittedName>
        <fullName evidence="6">ABC transporter ATP-binding protein</fullName>
    </submittedName>
</protein>
<accession>A0A917TU65</accession>
<dbReference type="GO" id="GO:0016887">
    <property type="term" value="F:ATP hydrolysis activity"/>
    <property type="evidence" value="ECO:0007669"/>
    <property type="project" value="InterPro"/>
</dbReference>
<evidence type="ECO:0000256" key="4">
    <source>
        <dbReference type="ARBA" id="ARBA00022840"/>
    </source>
</evidence>
<evidence type="ECO:0000256" key="2">
    <source>
        <dbReference type="ARBA" id="ARBA00022448"/>
    </source>
</evidence>
<dbReference type="PANTHER" id="PTHR42798">
    <property type="entry name" value="LIPOPROTEIN-RELEASING SYSTEM ATP-BINDING PROTEIN LOLD"/>
    <property type="match status" value="1"/>
</dbReference>
<dbReference type="OrthoDB" id="9791546at2"/>
<feature type="domain" description="ABC transporter" evidence="5">
    <location>
        <begin position="3"/>
        <end position="232"/>
    </location>
</feature>
<dbReference type="EMBL" id="BMLG01000017">
    <property type="protein sequence ID" value="GGM38154.1"/>
    <property type="molecule type" value="Genomic_DNA"/>
</dbReference>
<evidence type="ECO:0000259" key="5">
    <source>
        <dbReference type="PROSITE" id="PS50893"/>
    </source>
</evidence>
<keyword evidence="3" id="KW-0547">Nucleotide-binding</keyword>
<dbReference type="GO" id="GO:0022857">
    <property type="term" value="F:transmembrane transporter activity"/>
    <property type="evidence" value="ECO:0007669"/>
    <property type="project" value="UniProtKB-ARBA"/>
</dbReference>
<dbReference type="SMART" id="SM00382">
    <property type="entry name" value="AAA"/>
    <property type="match status" value="1"/>
</dbReference>
<dbReference type="InterPro" id="IPR017871">
    <property type="entry name" value="ABC_transporter-like_CS"/>
</dbReference>
<evidence type="ECO:0000313" key="7">
    <source>
        <dbReference type="Proteomes" id="UP000618460"/>
    </source>
</evidence>
<proteinExistence type="inferred from homology"/>
<dbReference type="FunFam" id="3.40.50.300:FF:000032">
    <property type="entry name" value="Export ABC transporter ATP-binding protein"/>
    <property type="match status" value="1"/>
</dbReference>
<dbReference type="SUPFAM" id="SSF52540">
    <property type="entry name" value="P-loop containing nucleoside triphosphate hydrolases"/>
    <property type="match status" value="1"/>
</dbReference>
<name>A0A917TU65_9BACI</name>
<dbReference type="PROSITE" id="PS50893">
    <property type="entry name" value="ABC_TRANSPORTER_2"/>
    <property type="match status" value="1"/>
</dbReference>
<keyword evidence="4 6" id="KW-0067">ATP-binding</keyword>
<dbReference type="Gene3D" id="3.40.50.300">
    <property type="entry name" value="P-loop containing nucleotide triphosphate hydrolases"/>
    <property type="match status" value="1"/>
</dbReference>
<dbReference type="GO" id="GO:0098796">
    <property type="term" value="C:membrane protein complex"/>
    <property type="evidence" value="ECO:0007669"/>
    <property type="project" value="UniProtKB-ARBA"/>
</dbReference>
<dbReference type="Proteomes" id="UP000618460">
    <property type="component" value="Unassembled WGS sequence"/>
</dbReference>
<dbReference type="InterPro" id="IPR003439">
    <property type="entry name" value="ABC_transporter-like_ATP-bd"/>
</dbReference>
<dbReference type="GO" id="GO:0005524">
    <property type="term" value="F:ATP binding"/>
    <property type="evidence" value="ECO:0007669"/>
    <property type="project" value="UniProtKB-KW"/>
</dbReference>
<keyword evidence="7" id="KW-1185">Reference proteome</keyword>
<sequence>MGLTVQKINKTYRSGETTFHALKDVTLEMETGEIAVILGPSGSGKSTLLNAIGGIDQVDNGDISVEGWNVASLSDKESVNYRREMIGFVFQMNNLIPNLTVYENIEVAANISTSPLKINDVIDDVGLSGMGDCFPRELSGGQQQRVSIARAIVRKPKLLLCDEPTGSLDSVTSKDILSLLKKMNSNYNITTLIITHNEAISQMADRIIQLKDGMIDTVTLNENIYPPERIEW</sequence>
<keyword evidence="2" id="KW-0813">Transport</keyword>
<comment type="caution">
    <text evidence="6">The sequence shown here is derived from an EMBL/GenBank/DDBJ whole genome shotgun (WGS) entry which is preliminary data.</text>
</comment>
<dbReference type="InterPro" id="IPR003593">
    <property type="entry name" value="AAA+_ATPase"/>
</dbReference>
<evidence type="ECO:0000313" key="6">
    <source>
        <dbReference type="EMBL" id="GGM38154.1"/>
    </source>
</evidence>
<reference evidence="6" key="1">
    <citation type="journal article" date="2014" name="Int. J. Syst. Evol. Microbiol.">
        <title>Complete genome sequence of Corynebacterium casei LMG S-19264T (=DSM 44701T), isolated from a smear-ripened cheese.</title>
        <authorList>
            <consortium name="US DOE Joint Genome Institute (JGI-PGF)"/>
            <person name="Walter F."/>
            <person name="Albersmeier A."/>
            <person name="Kalinowski J."/>
            <person name="Ruckert C."/>
        </authorList>
    </citation>
    <scope>NUCLEOTIDE SEQUENCE</scope>
    <source>
        <strain evidence="6">CGMCC 1.6333</strain>
    </source>
</reference>
<reference evidence="6" key="2">
    <citation type="submission" date="2020-09" db="EMBL/GenBank/DDBJ databases">
        <authorList>
            <person name="Sun Q."/>
            <person name="Zhou Y."/>
        </authorList>
    </citation>
    <scope>NUCLEOTIDE SEQUENCE</scope>
    <source>
        <strain evidence="6">CGMCC 1.6333</strain>
    </source>
</reference>
<dbReference type="CDD" id="cd03255">
    <property type="entry name" value="ABC_MJ0796_LolCDE_FtsE"/>
    <property type="match status" value="1"/>
</dbReference>
<dbReference type="RefSeq" id="WP_117156414.1">
    <property type="nucleotide sequence ID" value="NZ_BMLG01000017.1"/>
</dbReference>
<dbReference type="AlphaFoldDB" id="A0A917TU65"/>
<organism evidence="6 7">
    <name type="scientific">Paraliobacillus quinghaiensis</name>
    <dbReference type="NCBI Taxonomy" id="470815"/>
    <lineage>
        <taxon>Bacteria</taxon>
        <taxon>Bacillati</taxon>
        <taxon>Bacillota</taxon>
        <taxon>Bacilli</taxon>
        <taxon>Bacillales</taxon>
        <taxon>Bacillaceae</taxon>
        <taxon>Paraliobacillus</taxon>
    </lineage>
</organism>
<dbReference type="InterPro" id="IPR027417">
    <property type="entry name" value="P-loop_NTPase"/>
</dbReference>
<dbReference type="PROSITE" id="PS00211">
    <property type="entry name" value="ABC_TRANSPORTER_1"/>
    <property type="match status" value="1"/>
</dbReference>
<dbReference type="InterPro" id="IPR017911">
    <property type="entry name" value="MacB-like_ATP-bd"/>
</dbReference>
<dbReference type="Pfam" id="PF00005">
    <property type="entry name" value="ABC_tran"/>
    <property type="match status" value="1"/>
</dbReference>
<evidence type="ECO:0000256" key="1">
    <source>
        <dbReference type="ARBA" id="ARBA00005417"/>
    </source>
</evidence>
<dbReference type="PANTHER" id="PTHR42798:SF2">
    <property type="entry name" value="ABC TRANSPORTER ATP-BINDING PROTEIN MG467-RELATED"/>
    <property type="match status" value="1"/>
</dbReference>
<evidence type="ECO:0000256" key="3">
    <source>
        <dbReference type="ARBA" id="ARBA00022741"/>
    </source>
</evidence>
<gene>
    <name evidence="6" type="ORF">GCM10011351_25390</name>
</gene>
<comment type="similarity">
    <text evidence="1">Belongs to the ABC transporter superfamily.</text>
</comment>